<gene>
    <name evidence="2" type="ORF">PPRIM_AZ9-3.1.T1100115</name>
</gene>
<comment type="caution">
    <text evidence="2">The sequence shown here is derived from an EMBL/GenBank/DDBJ whole genome shotgun (WGS) entry which is preliminary data.</text>
</comment>
<feature type="compositionally biased region" description="Polar residues" evidence="1">
    <location>
        <begin position="59"/>
        <end position="69"/>
    </location>
</feature>
<keyword evidence="3" id="KW-1185">Reference proteome</keyword>
<protein>
    <submittedName>
        <fullName evidence="2">Uncharacterized protein</fullName>
    </submittedName>
</protein>
<evidence type="ECO:0000313" key="3">
    <source>
        <dbReference type="Proteomes" id="UP000688137"/>
    </source>
</evidence>
<dbReference type="AlphaFoldDB" id="A0A8S1P942"/>
<evidence type="ECO:0000256" key="1">
    <source>
        <dbReference type="SAM" id="MobiDB-lite"/>
    </source>
</evidence>
<dbReference type="EMBL" id="CAJJDM010000113">
    <property type="protein sequence ID" value="CAD8099737.1"/>
    <property type="molecule type" value="Genomic_DNA"/>
</dbReference>
<organism evidence="2 3">
    <name type="scientific">Paramecium primaurelia</name>
    <dbReference type="NCBI Taxonomy" id="5886"/>
    <lineage>
        <taxon>Eukaryota</taxon>
        <taxon>Sar</taxon>
        <taxon>Alveolata</taxon>
        <taxon>Ciliophora</taxon>
        <taxon>Intramacronucleata</taxon>
        <taxon>Oligohymenophorea</taxon>
        <taxon>Peniculida</taxon>
        <taxon>Parameciidae</taxon>
        <taxon>Paramecium</taxon>
    </lineage>
</organism>
<accession>A0A8S1P942</accession>
<proteinExistence type="predicted"/>
<reference evidence="2" key="1">
    <citation type="submission" date="2021-01" db="EMBL/GenBank/DDBJ databases">
        <authorList>
            <consortium name="Genoscope - CEA"/>
            <person name="William W."/>
        </authorList>
    </citation>
    <scope>NUCLEOTIDE SEQUENCE</scope>
</reference>
<dbReference type="OMA" id="FQEHGLY"/>
<dbReference type="Proteomes" id="UP000688137">
    <property type="component" value="Unassembled WGS sequence"/>
</dbReference>
<feature type="region of interest" description="Disordered" evidence="1">
    <location>
        <begin position="46"/>
        <end position="69"/>
    </location>
</feature>
<sequence length="223" mass="26326">MLNQNNLQCSQKNIGNNQSLQLQKFQEHGLYQFILSRNRVKEKIVKQQKQITPLRQKRPSTAQADSQGKQKLQMSFGIQLESFSTIQPRHQILEEHNKNNSQHQAQFTPNQKVYVNDQKILRAMSTLRKIKNQRAFRPCPFTLGFNIEQCSIKPKTIKQRSISQLQQIKSLNRTDIIKYKRFESPQSIIKSNLQGQLTKWDQYDDSNLFDLNFLNNNLFKYEL</sequence>
<evidence type="ECO:0000313" key="2">
    <source>
        <dbReference type="EMBL" id="CAD8099737.1"/>
    </source>
</evidence>
<name>A0A8S1P942_PARPR</name>